<dbReference type="AlphaFoldDB" id="A0A235BQE6"/>
<sequence length="213" mass="23668">MYQAELGIGRVLSDRCCQDDKVQWGTGCGCDRRRPQRDSGCQYTGTACRGQVRGRPAFVSGTGMKHSLVWLLLGIVLVAVGGSVTWRFLSSDVPSHFDPKSVRIEIMNGCRVDRLARSVADELKLRGFDVYDVGDADGYHKRTVVVDLRDPTGGNARKIAAALTVQPRFWFVPRGDKLIPEVTVQLDSSRYLEAGIVLGEDYFRFFPGIVILR</sequence>
<gene>
    <name evidence="2" type="ORF">CH330_08350</name>
</gene>
<dbReference type="InterPro" id="IPR027381">
    <property type="entry name" value="LytR/CpsA/Psr_C"/>
</dbReference>
<protein>
    <recommendedName>
        <fullName evidence="1">LytR/CpsA/Psr regulator C-terminal domain-containing protein</fullName>
    </recommendedName>
</protein>
<comment type="caution">
    <text evidence="2">The sequence shown here is derived from an EMBL/GenBank/DDBJ whole genome shotgun (WGS) entry which is preliminary data.</text>
</comment>
<evidence type="ECO:0000313" key="3">
    <source>
        <dbReference type="Proteomes" id="UP000215559"/>
    </source>
</evidence>
<reference evidence="2 3" key="1">
    <citation type="submission" date="2017-07" db="EMBL/GenBank/DDBJ databases">
        <title>Recovery of genomes from metagenomes via a dereplication, aggregation, and scoring strategy.</title>
        <authorList>
            <person name="Sieber C.M."/>
            <person name="Probst A.J."/>
            <person name="Sharrar A."/>
            <person name="Thomas B.C."/>
            <person name="Hess M."/>
            <person name="Tringe S.G."/>
            <person name="Banfield J.F."/>
        </authorList>
    </citation>
    <scope>NUCLEOTIDE SEQUENCE [LARGE SCALE GENOMIC DNA]</scope>
    <source>
        <strain evidence="2">JGI_Cruoil_03_51_56</strain>
    </source>
</reference>
<feature type="domain" description="LytR/CpsA/Psr regulator C-terminal" evidence="1">
    <location>
        <begin position="101"/>
        <end position="167"/>
    </location>
</feature>
<name>A0A235BQE6_UNCW3</name>
<proteinExistence type="predicted"/>
<dbReference type="Proteomes" id="UP000215559">
    <property type="component" value="Unassembled WGS sequence"/>
</dbReference>
<dbReference type="Gene3D" id="3.30.70.2390">
    <property type="match status" value="1"/>
</dbReference>
<dbReference type="Pfam" id="PF13399">
    <property type="entry name" value="LytR_C"/>
    <property type="match status" value="1"/>
</dbReference>
<accession>A0A235BQE6</accession>
<evidence type="ECO:0000259" key="1">
    <source>
        <dbReference type="Pfam" id="PF13399"/>
    </source>
</evidence>
<evidence type="ECO:0000313" key="2">
    <source>
        <dbReference type="EMBL" id="OYD14548.1"/>
    </source>
</evidence>
<organism evidence="2 3">
    <name type="scientific">candidate division WOR-3 bacterium JGI_Cruoil_03_51_56</name>
    <dbReference type="NCBI Taxonomy" id="1973747"/>
    <lineage>
        <taxon>Bacteria</taxon>
        <taxon>Bacteria division WOR-3</taxon>
    </lineage>
</organism>
<dbReference type="EMBL" id="NOZP01000152">
    <property type="protein sequence ID" value="OYD14548.1"/>
    <property type="molecule type" value="Genomic_DNA"/>
</dbReference>